<gene>
    <name evidence="1" type="ORF">IE877_19830</name>
</gene>
<evidence type="ECO:0000313" key="1">
    <source>
        <dbReference type="EMBL" id="MBD9358094.1"/>
    </source>
</evidence>
<accession>A0ABR9D4P3</accession>
<protein>
    <submittedName>
        <fullName evidence="1">Antitoxin</fullName>
    </submittedName>
</protein>
<organism evidence="1 2">
    <name type="scientific">Methylomonas albis</name>
    <dbReference type="NCBI Taxonomy" id="1854563"/>
    <lineage>
        <taxon>Bacteria</taxon>
        <taxon>Pseudomonadati</taxon>
        <taxon>Pseudomonadota</taxon>
        <taxon>Gammaproteobacteria</taxon>
        <taxon>Methylococcales</taxon>
        <taxon>Methylococcaceae</taxon>
        <taxon>Methylomonas</taxon>
    </lineage>
</organism>
<reference evidence="1 2" key="1">
    <citation type="submission" date="2020-09" db="EMBL/GenBank/DDBJ databases">
        <title>Methylomonas albis sp. nov. and Methylomonas fluvii sp. nov.: Two cold-adapted methanotrophs from the River Elbe and an amended description of Methylovulum psychrotolerans strain Eb1.</title>
        <authorList>
            <person name="Bussmann I.K."/>
            <person name="Klings K.-W."/>
            <person name="Warnstedt J."/>
            <person name="Hoppert M."/>
            <person name="Saborowski A."/>
            <person name="Horn F."/>
            <person name="Liebner S."/>
        </authorList>
    </citation>
    <scope>NUCLEOTIDE SEQUENCE [LARGE SCALE GENOMIC DNA]</scope>
    <source>
        <strain evidence="1 2">EbA</strain>
    </source>
</reference>
<dbReference type="Proteomes" id="UP000652176">
    <property type="component" value="Unassembled WGS sequence"/>
</dbReference>
<name>A0ABR9D4P3_9GAMM</name>
<sequence>MTTELTVEEQEVVDYVEGGAAISINNLDDEKSRYSQIARDQIGKKKTVSIRLLESDLERLKAQSVSQGLPYQVLISSLIHQYANGKIKFDA</sequence>
<proteinExistence type="predicted"/>
<dbReference type="RefSeq" id="WP_192376331.1">
    <property type="nucleotide sequence ID" value="NZ_CAJHIV010000001.1"/>
</dbReference>
<dbReference type="EMBL" id="JACXSS010000001">
    <property type="protein sequence ID" value="MBD9358094.1"/>
    <property type="molecule type" value="Genomic_DNA"/>
</dbReference>
<evidence type="ECO:0000313" key="2">
    <source>
        <dbReference type="Proteomes" id="UP000652176"/>
    </source>
</evidence>
<keyword evidence="2" id="KW-1185">Reference proteome</keyword>
<comment type="caution">
    <text evidence="1">The sequence shown here is derived from an EMBL/GenBank/DDBJ whole genome shotgun (WGS) entry which is preliminary data.</text>
</comment>